<dbReference type="Proteomes" id="UP000185944">
    <property type="component" value="Unassembled WGS sequence"/>
</dbReference>
<sequence>MSERRKKDVKRLEQVDSEISLLEKEKSSTFNAMVEIENEQEIKKRVSNKRLTKPIGGSAAPLKIAPGMLKSLNQLMFEMSNLPTEYILAQSNKMVLTGEWFLSILEKEWLEKISTVKKLLDRKMFLEETRRTEFSEIGGARRRLLAQAEAKKSMARQVTKTLHQMSGVPRASTGRPVDAVSLLASEYTPETVKSDSQRRYRYLLSLFSLMKANKSAVRFTIPQSKKSTASVHSSHAACLEKLKAEVGKICTIPELAKYRLSRKNQQEQQKLSSISLHKTQKHGVPIMITESKIEELSIRPKHPESENPENPEH</sequence>
<evidence type="ECO:0000313" key="2">
    <source>
        <dbReference type="EMBL" id="OAG29321.1"/>
    </source>
</evidence>
<dbReference type="EMBL" id="LTDL01000041">
    <property type="protein sequence ID" value="OAG29321.1"/>
    <property type="molecule type" value="Genomic_DNA"/>
</dbReference>
<reference evidence="2 3" key="1">
    <citation type="submission" date="2016-02" db="EMBL/GenBank/DDBJ databases">
        <title>Discovery of a natural microsporidian pathogen with a broad tissue tropism in Caenorhabditis elegans.</title>
        <authorList>
            <person name="Luallen R.J."/>
            <person name="Reinke A.W."/>
            <person name="Tong L."/>
            <person name="Botts M.R."/>
            <person name="Felix M.-A."/>
            <person name="Troemel E.R."/>
        </authorList>
    </citation>
    <scope>NUCLEOTIDE SEQUENCE [LARGE SCALE GENOMIC DNA]</scope>
    <source>
        <strain evidence="2 3">JUm2807</strain>
    </source>
</reference>
<dbReference type="OrthoDB" id="2191410at2759"/>
<protein>
    <submittedName>
        <fullName evidence="2">Uncharacterized protein</fullName>
    </submittedName>
</protein>
<name>A0A177ECR9_9MICR</name>
<evidence type="ECO:0000313" key="3">
    <source>
        <dbReference type="Proteomes" id="UP000185944"/>
    </source>
</evidence>
<accession>A0A177ECR9</accession>
<proteinExistence type="predicted"/>
<feature type="region of interest" description="Disordered" evidence="1">
    <location>
        <begin position="291"/>
        <end position="313"/>
    </location>
</feature>
<comment type="caution">
    <text evidence="2">The sequence shown here is derived from an EMBL/GenBank/DDBJ whole genome shotgun (WGS) entry which is preliminary data.</text>
</comment>
<evidence type="ECO:0000256" key="1">
    <source>
        <dbReference type="SAM" id="MobiDB-lite"/>
    </source>
</evidence>
<keyword evidence="3" id="KW-1185">Reference proteome</keyword>
<dbReference type="RefSeq" id="XP_067544000.1">
    <property type="nucleotide sequence ID" value="XM_067688812.1"/>
</dbReference>
<gene>
    <name evidence="2" type="ORF">NEDG_01394</name>
</gene>
<organism evidence="2 3">
    <name type="scientific">Nematocida displodere</name>
    <dbReference type="NCBI Taxonomy" id="1805483"/>
    <lineage>
        <taxon>Eukaryota</taxon>
        <taxon>Fungi</taxon>
        <taxon>Fungi incertae sedis</taxon>
        <taxon>Microsporidia</taxon>
        <taxon>Nematocida</taxon>
    </lineage>
</organism>
<dbReference type="GeneID" id="93647744"/>
<dbReference type="AlphaFoldDB" id="A0A177ECR9"/>
<dbReference type="VEuPathDB" id="MicrosporidiaDB:NEDG_01394"/>